<dbReference type="Pfam" id="PF01436">
    <property type="entry name" value="NHL"/>
    <property type="match status" value="1"/>
</dbReference>
<dbReference type="InterPro" id="IPR011042">
    <property type="entry name" value="6-blade_b-propeller_TolB-like"/>
</dbReference>
<protein>
    <submittedName>
        <fullName evidence="2">NHL repeat containing protein</fullName>
    </submittedName>
</protein>
<dbReference type="Gene3D" id="2.120.10.30">
    <property type="entry name" value="TolB, C-terminal domain"/>
    <property type="match status" value="1"/>
</dbReference>
<sequence>AGGAVAVSVVYRTASPNPYSSGMAAAVVLGRPNLFAAPVPAGTPPSASSLAGPPAALAFDAAGDLWVADPAANRVLEYEPPFEDGMPASRVLGQQSFAGDAPGTSAQNLSFPDGLALDPQGDLWVADGGNDRVVEFVPPFHTGMAATVAIGQTSLAAAAPGSGADGMGVPGGIGF</sequence>
<keyword evidence="1" id="KW-0677">Repeat</keyword>
<gene>
    <name evidence="2" type="ORF">B1B_11402</name>
</gene>
<feature type="non-terminal residue" evidence="2">
    <location>
        <position position="175"/>
    </location>
</feature>
<dbReference type="PROSITE" id="PS51125">
    <property type="entry name" value="NHL"/>
    <property type="match status" value="1"/>
</dbReference>
<feature type="non-terminal residue" evidence="2">
    <location>
        <position position="1"/>
    </location>
</feature>
<accession>T0ZZB2</accession>
<name>T0ZZB2_9ZZZZ</name>
<reference evidence="2" key="2">
    <citation type="journal article" date="2014" name="ISME J.">
        <title>Microbial stratification in low pH oxic and suboxic macroscopic growths along an acid mine drainage.</title>
        <authorList>
            <person name="Mendez-Garcia C."/>
            <person name="Mesa V."/>
            <person name="Sprenger R.R."/>
            <person name="Richter M."/>
            <person name="Diez M.S."/>
            <person name="Solano J."/>
            <person name="Bargiela R."/>
            <person name="Golyshina O.V."/>
            <person name="Manteca A."/>
            <person name="Ramos J.L."/>
            <person name="Gallego J.R."/>
            <person name="Llorente I."/>
            <person name="Martins Dos Santos V.A."/>
            <person name="Jensen O.N."/>
            <person name="Pelaez A.I."/>
            <person name="Sanchez J."/>
            <person name="Ferrer M."/>
        </authorList>
    </citation>
    <scope>NUCLEOTIDE SEQUENCE</scope>
</reference>
<evidence type="ECO:0000313" key="2">
    <source>
        <dbReference type="EMBL" id="EQD49953.1"/>
    </source>
</evidence>
<dbReference type="AlphaFoldDB" id="T0ZZB2"/>
<proteinExistence type="predicted"/>
<dbReference type="SUPFAM" id="SSF63829">
    <property type="entry name" value="Calcium-dependent phosphotriesterase"/>
    <property type="match status" value="1"/>
</dbReference>
<organism evidence="2">
    <name type="scientific">mine drainage metagenome</name>
    <dbReference type="NCBI Taxonomy" id="410659"/>
    <lineage>
        <taxon>unclassified sequences</taxon>
        <taxon>metagenomes</taxon>
        <taxon>ecological metagenomes</taxon>
    </lineage>
</organism>
<reference evidence="2" key="1">
    <citation type="submission" date="2013-08" db="EMBL/GenBank/DDBJ databases">
        <authorList>
            <person name="Mendez C."/>
            <person name="Richter M."/>
            <person name="Ferrer M."/>
            <person name="Sanchez J."/>
        </authorList>
    </citation>
    <scope>NUCLEOTIDE SEQUENCE</scope>
</reference>
<evidence type="ECO:0000256" key="1">
    <source>
        <dbReference type="ARBA" id="ARBA00022737"/>
    </source>
</evidence>
<dbReference type="EMBL" id="AUZY01007404">
    <property type="protein sequence ID" value="EQD49953.1"/>
    <property type="molecule type" value="Genomic_DNA"/>
</dbReference>
<comment type="caution">
    <text evidence="2">The sequence shown here is derived from an EMBL/GenBank/DDBJ whole genome shotgun (WGS) entry which is preliminary data.</text>
</comment>
<dbReference type="InterPro" id="IPR001258">
    <property type="entry name" value="NHL_repeat"/>
</dbReference>